<dbReference type="Proteomes" id="UP000807306">
    <property type="component" value="Unassembled WGS sequence"/>
</dbReference>
<evidence type="ECO:0000256" key="1">
    <source>
        <dbReference type="SAM" id="Phobius"/>
    </source>
</evidence>
<proteinExistence type="predicted"/>
<feature type="transmembrane region" description="Helical" evidence="1">
    <location>
        <begin position="12"/>
        <end position="32"/>
    </location>
</feature>
<keyword evidence="1" id="KW-0812">Transmembrane</keyword>
<gene>
    <name evidence="2" type="ORF">CPB83DRAFT_842077</name>
</gene>
<feature type="transmembrane region" description="Helical" evidence="1">
    <location>
        <begin position="38"/>
        <end position="57"/>
    </location>
</feature>
<dbReference type="AlphaFoldDB" id="A0A9P6JWG6"/>
<accession>A0A9P6JWG6</accession>
<evidence type="ECO:0000313" key="3">
    <source>
        <dbReference type="Proteomes" id="UP000807306"/>
    </source>
</evidence>
<protein>
    <submittedName>
        <fullName evidence="2">Uncharacterized protein</fullName>
    </submittedName>
</protein>
<keyword evidence="3" id="KW-1185">Reference proteome</keyword>
<sequence length="85" mass="9471">MTRGGKITTRVWSWMIPLIQMTMVAEVIYQAASLAKATISTFQSLGSLLQAISGMLISMSYSQQYRMATTSLKVRSMPCIQRCIC</sequence>
<name>A0A9P6JWG6_9AGAR</name>
<reference evidence="2" key="1">
    <citation type="submission" date="2020-11" db="EMBL/GenBank/DDBJ databases">
        <authorList>
            <consortium name="DOE Joint Genome Institute"/>
            <person name="Ahrendt S."/>
            <person name="Riley R."/>
            <person name="Andreopoulos W."/>
            <person name="Labutti K."/>
            <person name="Pangilinan J."/>
            <person name="Ruiz-Duenas F.J."/>
            <person name="Barrasa J.M."/>
            <person name="Sanchez-Garcia M."/>
            <person name="Camarero S."/>
            <person name="Miyauchi S."/>
            <person name="Serrano A."/>
            <person name="Linde D."/>
            <person name="Babiker R."/>
            <person name="Drula E."/>
            <person name="Ayuso-Fernandez I."/>
            <person name="Pacheco R."/>
            <person name="Padilla G."/>
            <person name="Ferreira P."/>
            <person name="Barriuso J."/>
            <person name="Kellner H."/>
            <person name="Castanera R."/>
            <person name="Alfaro M."/>
            <person name="Ramirez L."/>
            <person name="Pisabarro A.G."/>
            <person name="Kuo A."/>
            <person name="Tritt A."/>
            <person name="Lipzen A."/>
            <person name="He G."/>
            <person name="Yan M."/>
            <person name="Ng V."/>
            <person name="Cullen D."/>
            <person name="Martin F."/>
            <person name="Rosso M.-N."/>
            <person name="Henrissat B."/>
            <person name="Hibbett D."/>
            <person name="Martinez A.T."/>
            <person name="Grigoriev I.V."/>
        </authorList>
    </citation>
    <scope>NUCLEOTIDE SEQUENCE</scope>
    <source>
        <strain evidence="2">CBS 506.95</strain>
    </source>
</reference>
<comment type="caution">
    <text evidence="2">The sequence shown here is derived from an EMBL/GenBank/DDBJ whole genome shotgun (WGS) entry which is preliminary data.</text>
</comment>
<dbReference type="EMBL" id="MU157824">
    <property type="protein sequence ID" value="KAF9535636.1"/>
    <property type="molecule type" value="Genomic_DNA"/>
</dbReference>
<organism evidence="2 3">
    <name type="scientific">Crepidotus variabilis</name>
    <dbReference type="NCBI Taxonomy" id="179855"/>
    <lineage>
        <taxon>Eukaryota</taxon>
        <taxon>Fungi</taxon>
        <taxon>Dikarya</taxon>
        <taxon>Basidiomycota</taxon>
        <taxon>Agaricomycotina</taxon>
        <taxon>Agaricomycetes</taxon>
        <taxon>Agaricomycetidae</taxon>
        <taxon>Agaricales</taxon>
        <taxon>Agaricineae</taxon>
        <taxon>Crepidotaceae</taxon>
        <taxon>Crepidotus</taxon>
    </lineage>
</organism>
<keyword evidence="1" id="KW-1133">Transmembrane helix</keyword>
<keyword evidence="1" id="KW-0472">Membrane</keyword>
<evidence type="ECO:0000313" key="2">
    <source>
        <dbReference type="EMBL" id="KAF9535636.1"/>
    </source>
</evidence>